<dbReference type="Proteomes" id="UP001146793">
    <property type="component" value="Unassembled WGS sequence"/>
</dbReference>
<dbReference type="Pfam" id="PF06071">
    <property type="entry name" value="YchF-GTPase_C"/>
    <property type="match status" value="1"/>
</dbReference>
<dbReference type="EMBL" id="JANTQA010000008">
    <property type="protein sequence ID" value="KAJ3452056.1"/>
    <property type="molecule type" value="Genomic_DNA"/>
</dbReference>
<evidence type="ECO:0000256" key="3">
    <source>
        <dbReference type="ARBA" id="ARBA00022741"/>
    </source>
</evidence>
<dbReference type="GO" id="GO:0005525">
    <property type="term" value="F:GTP binding"/>
    <property type="evidence" value="ECO:0007669"/>
    <property type="project" value="InterPro"/>
</dbReference>
<reference evidence="7" key="1">
    <citation type="submission" date="2022-08" db="EMBL/GenBank/DDBJ databases">
        <title>Novel sulphate-reducing endosymbionts in the free-living metamonad Anaeramoeba.</title>
        <authorList>
            <person name="Jerlstrom-Hultqvist J."/>
            <person name="Cepicka I."/>
            <person name="Gallot-Lavallee L."/>
            <person name="Salas-Leiva D."/>
            <person name="Curtis B.A."/>
            <person name="Zahonova K."/>
            <person name="Pipaliya S."/>
            <person name="Dacks J."/>
            <person name="Roger A.J."/>
        </authorList>
    </citation>
    <scope>NUCLEOTIDE SEQUENCE</scope>
    <source>
        <strain evidence="7">Busselton2</strain>
    </source>
</reference>
<dbReference type="CDD" id="cd01900">
    <property type="entry name" value="YchF"/>
    <property type="match status" value="1"/>
</dbReference>
<dbReference type="GO" id="GO:0016887">
    <property type="term" value="F:ATP hydrolysis activity"/>
    <property type="evidence" value="ECO:0007669"/>
    <property type="project" value="InterPro"/>
</dbReference>
<dbReference type="InterPro" id="IPR012676">
    <property type="entry name" value="TGS-like"/>
</dbReference>
<dbReference type="InterPro" id="IPR012675">
    <property type="entry name" value="Beta-grasp_dom_sf"/>
</dbReference>
<dbReference type="InterPro" id="IPR027417">
    <property type="entry name" value="P-loop_NTPase"/>
</dbReference>
<dbReference type="PANTHER" id="PTHR23305:SF18">
    <property type="entry name" value="OBG-TYPE G DOMAIN-CONTAINING PROTEIN"/>
    <property type="match status" value="1"/>
</dbReference>
<dbReference type="PIRSF" id="PIRSF006641">
    <property type="entry name" value="CHP00092"/>
    <property type="match status" value="1"/>
</dbReference>
<dbReference type="InterPro" id="IPR004396">
    <property type="entry name" value="ATPase_YchF/OLA1"/>
</dbReference>
<dbReference type="AlphaFoldDB" id="A0AAV8ACP6"/>
<dbReference type="InterPro" id="IPR031167">
    <property type="entry name" value="G_OBG"/>
</dbReference>
<dbReference type="InterPro" id="IPR023192">
    <property type="entry name" value="TGS-like_dom_sf"/>
</dbReference>
<evidence type="ECO:0000313" key="7">
    <source>
        <dbReference type="EMBL" id="KAJ3452056.1"/>
    </source>
</evidence>
<evidence type="ECO:0000256" key="1">
    <source>
        <dbReference type="ARBA" id="ARBA00001946"/>
    </source>
</evidence>
<keyword evidence="4" id="KW-0067">ATP-binding</keyword>
<dbReference type="InterPro" id="IPR006073">
    <property type="entry name" value="GTP-bd"/>
</dbReference>
<dbReference type="Gene3D" id="1.10.150.300">
    <property type="entry name" value="TGS-like domain"/>
    <property type="match status" value="1"/>
</dbReference>
<dbReference type="PROSITE" id="PS51710">
    <property type="entry name" value="G_OBG"/>
    <property type="match status" value="1"/>
</dbReference>
<dbReference type="InterPro" id="IPR013029">
    <property type="entry name" value="YchF_C"/>
</dbReference>
<dbReference type="PRINTS" id="PR00326">
    <property type="entry name" value="GTP1OBG"/>
</dbReference>
<comment type="caution">
    <text evidence="7">The sequence shown here is derived from an EMBL/GenBank/DDBJ whole genome shotgun (WGS) entry which is preliminary data.</text>
</comment>
<evidence type="ECO:0000256" key="5">
    <source>
        <dbReference type="ARBA" id="ARBA00022842"/>
    </source>
</evidence>
<dbReference type="SUPFAM" id="SSF52540">
    <property type="entry name" value="P-loop containing nucleoside triphosphate hydrolases"/>
    <property type="match status" value="1"/>
</dbReference>
<evidence type="ECO:0000256" key="2">
    <source>
        <dbReference type="ARBA" id="ARBA00022723"/>
    </source>
</evidence>
<comment type="cofactor">
    <cofactor evidence="1">
        <name>Mg(2+)</name>
        <dbReference type="ChEBI" id="CHEBI:18420"/>
    </cofactor>
</comment>
<keyword evidence="3" id="KW-0547">Nucleotide-binding</keyword>
<keyword evidence="2" id="KW-0479">Metal-binding</keyword>
<dbReference type="GO" id="GO:0005524">
    <property type="term" value="F:ATP binding"/>
    <property type="evidence" value="ECO:0007669"/>
    <property type="project" value="UniProtKB-KW"/>
</dbReference>
<proteinExistence type="predicted"/>
<name>A0AAV8ACP6_9EUKA</name>
<protein>
    <submittedName>
        <fullName evidence="7">Obg-like atpase</fullName>
    </submittedName>
</protein>
<dbReference type="NCBIfam" id="TIGR00092">
    <property type="entry name" value="redox-regulated ATPase YchF"/>
    <property type="match status" value="1"/>
</dbReference>
<dbReference type="FunFam" id="3.10.20.30:FF:000029">
    <property type="entry name" value="Obg-like ATPase 1"/>
    <property type="match status" value="1"/>
</dbReference>
<sequence>MSKKNKKTETVKPVLGRYSGNLKMGLVGLSNVGKSLTFNLLTSMNVQTSNFAFCTIDPETARCKLPDPYFDLCAQVYKPKKQTPSYLTVVDIAGLIKGASKGNGLGLKFLSHIREVDGLFHVVRAFRDKTIGHVQGSVDPVRDLQIVEEELMFKDAEWVDKRIEGLGKHLHALDKAKKEEYDMLLKFKKHLCESQLPIRLGEWTSKEILLLNELHLLTSKPVVYLVNISAKDFKRKGNKWLRAIMQYIKERTNEPIIPFCPILEEQFIDSTEEEKKNAEFTSVLPKIISTGFKRLDLVTFYTCHNSILTSHKIRRGTTAKKAAGCVHTDMEAGFQSCEVLKIADLEECGTPQKAKNLGKIRQQGRNYIVEEGDIVTVKFNISGKSKKKK</sequence>
<gene>
    <name evidence="7" type="ORF">M0812_03818</name>
</gene>
<dbReference type="Pfam" id="PF01926">
    <property type="entry name" value="MMR_HSR1"/>
    <property type="match status" value="1"/>
</dbReference>
<evidence type="ECO:0000256" key="4">
    <source>
        <dbReference type="ARBA" id="ARBA00022840"/>
    </source>
</evidence>
<dbReference type="GO" id="GO:0005737">
    <property type="term" value="C:cytoplasm"/>
    <property type="evidence" value="ECO:0007669"/>
    <property type="project" value="TreeGrafter"/>
</dbReference>
<feature type="domain" description="OBG-type G" evidence="6">
    <location>
        <begin position="22"/>
        <end position="279"/>
    </location>
</feature>
<evidence type="ECO:0000313" key="8">
    <source>
        <dbReference type="Proteomes" id="UP001146793"/>
    </source>
</evidence>
<accession>A0AAV8ACP6</accession>
<keyword evidence="5" id="KW-0460">Magnesium</keyword>
<dbReference type="FunFam" id="1.10.150.300:FF:000001">
    <property type="entry name" value="Ribosome-binding ATPase YchF"/>
    <property type="match status" value="1"/>
</dbReference>
<dbReference type="Gene3D" id="3.10.20.30">
    <property type="match status" value="1"/>
</dbReference>
<dbReference type="SUPFAM" id="SSF81271">
    <property type="entry name" value="TGS-like"/>
    <property type="match status" value="1"/>
</dbReference>
<organism evidence="7 8">
    <name type="scientific">Anaeramoeba flamelloides</name>
    <dbReference type="NCBI Taxonomy" id="1746091"/>
    <lineage>
        <taxon>Eukaryota</taxon>
        <taxon>Metamonada</taxon>
        <taxon>Anaeramoebidae</taxon>
        <taxon>Anaeramoeba</taxon>
    </lineage>
</organism>
<dbReference type="InterPro" id="IPR041706">
    <property type="entry name" value="YchF_N"/>
</dbReference>
<dbReference type="GO" id="GO:0046872">
    <property type="term" value="F:metal ion binding"/>
    <property type="evidence" value="ECO:0007669"/>
    <property type="project" value="UniProtKB-KW"/>
</dbReference>
<evidence type="ECO:0000259" key="6">
    <source>
        <dbReference type="PROSITE" id="PS51710"/>
    </source>
</evidence>
<dbReference type="Gene3D" id="3.40.50.300">
    <property type="entry name" value="P-loop containing nucleotide triphosphate hydrolases"/>
    <property type="match status" value="1"/>
</dbReference>
<dbReference type="PANTHER" id="PTHR23305">
    <property type="entry name" value="OBG GTPASE FAMILY"/>
    <property type="match status" value="1"/>
</dbReference>